<gene>
    <name evidence="1" type="ORF">LCGC14_1430400</name>
</gene>
<reference evidence="1" key="1">
    <citation type="journal article" date="2015" name="Nature">
        <title>Complex archaea that bridge the gap between prokaryotes and eukaryotes.</title>
        <authorList>
            <person name="Spang A."/>
            <person name="Saw J.H."/>
            <person name="Jorgensen S.L."/>
            <person name="Zaremba-Niedzwiedzka K."/>
            <person name="Martijn J."/>
            <person name="Lind A.E."/>
            <person name="van Eijk R."/>
            <person name="Schleper C."/>
            <person name="Guy L."/>
            <person name="Ettema T.J."/>
        </authorList>
    </citation>
    <scope>NUCLEOTIDE SEQUENCE</scope>
</reference>
<proteinExistence type="predicted"/>
<sequence>MRIVIGIHCARPCAGNRQNDTGTEWTAYFKPEADCARVVDVVGTSEGDGESFACLECRPFKQLKPPKGMKRK</sequence>
<comment type="caution">
    <text evidence="1">The sequence shown here is derived from an EMBL/GenBank/DDBJ whole genome shotgun (WGS) entry which is preliminary data.</text>
</comment>
<protein>
    <submittedName>
        <fullName evidence="1">Uncharacterized protein</fullName>
    </submittedName>
</protein>
<dbReference type="EMBL" id="LAZR01009630">
    <property type="protein sequence ID" value="KKM71457.1"/>
    <property type="molecule type" value="Genomic_DNA"/>
</dbReference>
<organism evidence="1">
    <name type="scientific">marine sediment metagenome</name>
    <dbReference type="NCBI Taxonomy" id="412755"/>
    <lineage>
        <taxon>unclassified sequences</taxon>
        <taxon>metagenomes</taxon>
        <taxon>ecological metagenomes</taxon>
    </lineage>
</organism>
<name>A0A0F9MQF8_9ZZZZ</name>
<evidence type="ECO:0000313" key="1">
    <source>
        <dbReference type="EMBL" id="KKM71457.1"/>
    </source>
</evidence>
<accession>A0A0F9MQF8</accession>
<dbReference type="AlphaFoldDB" id="A0A0F9MQF8"/>